<reference evidence="2 3" key="1">
    <citation type="submission" date="2023-03" db="EMBL/GenBank/DDBJ databases">
        <title>Thalassotalea loyana LMG 22536T draft genome sequence.</title>
        <authorList>
            <person name="Sawabe T."/>
        </authorList>
    </citation>
    <scope>NUCLEOTIDE SEQUENCE [LARGE SCALE GENOMIC DNA]</scope>
    <source>
        <strain evidence="2 3">LMG 22536</strain>
    </source>
</reference>
<feature type="coiled-coil region" evidence="1">
    <location>
        <begin position="245"/>
        <end position="288"/>
    </location>
</feature>
<evidence type="ECO:0000313" key="2">
    <source>
        <dbReference type="EMBL" id="GLX87002.1"/>
    </source>
</evidence>
<sequence>MLLSKFYEYLDLPEKSFLGSRVAKKQLIENSKLSTADKKAVQEDIESIVWRNTLKNSTVNISPYFSEVKSQEVNCQEIKAQEESLEAESYVLEYSEIALIEVTIRSKKRVKKIAELIQRAIPYPLMLVLHLKHVTEDGSPSSLFLNLATKRLSKADHSKLKVERFYQSQKFTEEQITENSVEEQFFKSLSVNNQSFINFYEFYMGWVKQFISLEKSKLTNAFEPNASQSVDIEQAKAQANVLDSIASLEAKLSGIRQKLKQENQINRKVELNIQAQKIKRDLAQLTAELS</sequence>
<dbReference type="Pfam" id="PF14335">
    <property type="entry name" value="DUF4391"/>
    <property type="match status" value="2"/>
</dbReference>
<dbReference type="Proteomes" id="UP001157134">
    <property type="component" value="Unassembled WGS sequence"/>
</dbReference>
<organism evidence="2 3">
    <name type="scientific">Thalassotalea loyana</name>
    <dbReference type="NCBI Taxonomy" id="280483"/>
    <lineage>
        <taxon>Bacteria</taxon>
        <taxon>Pseudomonadati</taxon>
        <taxon>Pseudomonadota</taxon>
        <taxon>Gammaproteobacteria</taxon>
        <taxon>Alteromonadales</taxon>
        <taxon>Colwelliaceae</taxon>
        <taxon>Thalassotalea</taxon>
    </lineage>
</organism>
<accession>A0ABQ6HJB6</accession>
<evidence type="ECO:0000256" key="1">
    <source>
        <dbReference type="SAM" id="Coils"/>
    </source>
</evidence>
<protein>
    <recommendedName>
        <fullName evidence="4">DUF4391 domain-containing protein</fullName>
    </recommendedName>
</protein>
<comment type="caution">
    <text evidence="2">The sequence shown here is derived from an EMBL/GenBank/DDBJ whole genome shotgun (WGS) entry which is preliminary data.</text>
</comment>
<dbReference type="InterPro" id="IPR025503">
    <property type="entry name" value="DUF4391"/>
</dbReference>
<gene>
    <name evidence="2" type="ORF">tloyanaT_32550</name>
</gene>
<keyword evidence="3" id="KW-1185">Reference proteome</keyword>
<dbReference type="RefSeq" id="WP_284300607.1">
    <property type="nucleotide sequence ID" value="NZ_BSSV01000008.1"/>
</dbReference>
<keyword evidence="1" id="KW-0175">Coiled coil</keyword>
<evidence type="ECO:0008006" key="4">
    <source>
        <dbReference type="Google" id="ProtNLM"/>
    </source>
</evidence>
<name>A0ABQ6HJB6_9GAMM</name>
<proteinExistence type="predicted"/>
<evidence type="ECO:0000313" key="3">
    <source>
        <dbReference type="Proteomes" id="UP001157134"/>
    </source>
</evidence>
<dbReference type="EMBL" id="BSSV01000008">
    <property type="protein sequence ID" value="GLX87002.1"/>
    <property type="molecule type" value="Genomic_DNA"/>
</dbReference>